<protein>
    <submittedName>
        <fullName evidence="3">Uncharacterized protein</fullName>
    </submittedName>
</protein>
<dbReference type="SUPFAM" id="SSF48452">
    <property type="entry name" value="TPR-like"/>
    <property type="match status" value="1"/>
</dbReference>
<feature type="signal peptide" evidence="2">
    <location>
        <begin position="1"/>
        <end position="18"/>
    </location>
</feature>
<dbReference type="RefSeq" id="WP_047572163.1">
    <property type="nucleotide sequence ID" value="NZ_JPQT01000041.1"/>
</dbReference>
<accession>A0A085VHW1</accession>
<dbReference type="SMART" id="SM00028">
    <property type="entry name" value="TPR"/>
    <property type="match status" value="5"/>
</dbReference>
<keyword evidence="1" id="KW-0802">TPR repeat</keyword>
<dbReference type="EMBL" id="JPQT01000041">
    <property type="protein sequence ID" value="KFE55024.1"/>
    <property type="molecule type" value="Genomic_DNA"/>
</dbReference>
<dbReference type="AlphaFoldDB" id="A0A085VHW1"/>
<dbReference type="InterPro" id="IPR011990">
    <property type="entry name" value="TPR-like_helical_dom_sf"/>
</dbReference>
<dbReference type="Pfam" id="PF13181">
    <property type="entry name" value="TPR_8"/>
    <property type="match status" value="1"/>
</dbReference>
<evidence type="ECO:0000256" key="2">
    <source>
        <dbReference type="SAM" id="SignalP"/>
    </source>
</evidence>
<dbReference type="PATRIC" id="fig|317.174.peg.627"/>
<feature type="repeat" description="TPR" evidence="1">
    <location>
        <begin position="64"/>
        <end position="97"/>
    </location>
</feature>
<gene>
    <name evidence="3" type="ORF">IV02_03105</name>
</gene>
<dbReference type="Pfam" id="PF13432">
    <property type="entry name" value="TPR_16"/>
    <property type="match status" value="1"/>
</dbReference>
<evidence type="ECO:0000313" key="4">
    <source>
        <dbReference type="Proteomes" id="UP000028643"/>
    </source>
</evidence>
<dbReference type="PANTHER" id="PTHR12558">
    <property type="entry name" value="CELL DIVISION CYCLE 16,23,27"/>
    <property type="match status" value="1"/>
</dbReference>
<evidence type="ECO:0000256" key="1">
    <source>
        <dbReference type="PROSITE-ProRule" id="PRU00339"/>
    </source>
</evidence>
<dbReference type="PANTHER" id="PTHR12558:SF13">
    <property type="entry name" value="CELL DIVISION CYCLE PROTEIN 27 HOMOLOG"/>
    <property type="match status" value="1"/>
</dbReference>
<feature type="chain" id="PRO_5005161826" evidence="2">
    <location>
        <begin position="19"/>
        <end position="262"/>
    </location>
</feature>
<comment type="caution">
    <text evidence="3">The sequence shown here is derived from an EMBL/GenBank/DDBJ whole genome shotgun (WGS) entry which is preliminary data.</text>
</comment>
<organism evidence="3 4">
    <name type="scientific">Pseudomonas syringae</name>
    <dbReference type="NCBI Taxonomy" id="317"/>
    <lineage>
        <taxon>Bacteria</taxon>
        <taxon>Pseudomonadati</taxon>
        <taxon>Pseudomonadota</taxon>
        <taxon>Gammaproteobacteria</taxon>
        <taxon>Pseudomonadales</taxon>
        <taxon>Pseudomonadaceae</taxon>
        <taxon>Pseudomonas</taxon>
    </lineage>
</organism>
<dbReference type="InterPro" id="IPR019734">
    <property type="entry name" value="TPR_rpt"/>
</dbReference>
<evidence type="ECO:0000313" key="3">
    <source>
        <dbReference type="EMBL" id="KFE55024.1"/>
    </source>
</evidence>
<name>A0A085VHW1_PSESX</name>
<proteinExistence type="predicted"/>
<dbReference type="Gene3D" id="1.25.40.10">
    <property type="entry name" value="Tetratricopeptide repeat domain"/>
    <property type="match status" value="1"/>
</dbReference>
<dbReference type="PROSITE" id="PS51257">
    <property type="entry name" value="PROKAR_LIPOPROTEIN"/>
    <property type="match status" value="1"/>
</dbReference>
<sequence>MPKRFASTLLLLASVALASCTTQPKTDGSYDRFMRLASDLEKRGDTTTAAALYEKATQQPDAQLAAWLKLGETRLASSDARGAERAYQQALELKPDSADALLGLGTTQVRLGKLDRAVTALTQASAVAGTTQPEALNRLGIAQILRGDADAAQAAFSKSLALAPNDLDTRCNLALAYALGDKPELALDSIHAVSESPRALPRHQRNELLITVLAGREKDLKALSLEDIPATERKKLLTEARRIKAIKDPVTQARELGLVDSH</sequence>
<reference evidence="3 4" key="1">
    <citation type="submission" date="2014-07" db="EMBL/GenBank/DDBJ databases">
        <title>Draft Genome Sequences of Environmental Pseudomonas syringae strains.</title>
        <authorList>
            <person name="Baltrus D.A."/>
            <person name="Berge O."/>
            <person name="Morris C."/>
        </authorList>
    </citation>
    <scope>NUCLEOTIDE SEQUENCE [LARGE SCALE GENOMIC DNA]</scope>
    <source>
        <strain evidence="3 4">CEB003</strain>
    </source>
</reference>
<feature type="repeat" description="TPR" evidence="1">
    <location>
        <begin position="133"/>
        <end position="166"/>
    </location>
</feature>
<dbReference type="PROSITE" id="PS50005">
    <property type="entry name" value="TPR"/>
    <property type="match status" value="2"/>
</dbReference>
<dbReference type="Proteomes" id="UP000028643">
    <property type="component" value="Unassembled WGS sequence"/>
</dbReference>
<keyword evidence="2" id="KW-0732">Signal</keyword>